<dbReference type="Proteomes" id="UP000199021">
    <property type="component" value="Unassembled WGS sequence"/>
</dbReference>
<dbReference type="InParanoid" id="A0A1H9LXN9"/>
<dbReference type="EMBL" id="FOFB01000026">
    <property type="protein sequence ID" value="SER16118.1"/>
    <property type="molecule type" value="Genomic_DNA"/>
</dbReference>
<keyword evidence="1" id="KW-0472">Membrane</keyword>
<evidence type="ECO:0000256" key="1">
    <source>
        <dbReference type="SAM" id="Phobius"/>
    </source>
</evidence>
<organism evidence="2 3">
    <name type="scientific">Neolewinella agarilytica</name>
    <dbReference type="NCBI Taxonomy" id="478744"/>
    <lineage>
        <taxon>Bacteria</taxon>
        <taxon>Pseudomonadati</taxon>
        <taxon>Bacteroidota</taxon>
        <taxon>Saprospiria</taxon>
        <taxon>Saprospirales</taxon>
        <taxon>Lewinellaceae</taxon>
        <taxon>Neolewinella</taxon>
    </lineage>
</organism>
<keyword evidence="1" id="KW-1133">Transmembrane helix</keyword>
<dbReference type="AlphaFoldDB" id="A0A1H9LXN9"/>
<gene>
    <name evidence="2" type="ORF">SAMN05444359_12624</name>
</gene>
<evidence type="ECO:0000313" key="2">
    <source>
        <dbReference type="EMBL" id="SER16118.1"/>
    </source>
</evidence>
<feature type="transmembrane region" description="Helical" evidence="1">
    <location>
        <begin position="14"/>
        <end position="34"/>
    </location>
</feature>
<dbReference type="STRING" id="478744.SAMN05444359_12624"/>
<protein>
    <submittedName>
        <fullName evidence="2">Uncharacterized protein</fullName>
    </submittedName>
</protein>
<evidence type="ECO:0000313" key="3">
    <source>
        <dbReference type="Proteomes" id="UP000199021"/>
    </source>
</evidence>
<accession>A0A1H9LXN9</accession>
<sequence>MTPQIILSDYWKKILANVAKGGIGAVLVVLVWGYTELRDQNRLDYNYQIERAEVREAAYQATISTQSKELKALQKGFAFLSSARRSSPLPEWAKFSTGHYNYKNRAFDLSLAIPNGINPDSILFRTDLEIWPDKDLARTYRENDLKVLTEDRVIYNIEYSRMGDKIIAWHSWKYPLKDQFNNTTGVGGIAVRDDQISEPQLK</sequence>
<proteinExistence type="predicted"/>
<keyword evidence="3" id="KW-1185">Reference proteome</keyword>
<keyword evidence="1" id="KW-0812">Transmembrane</keyword>
<reference evidence="3" key="1">
    <citation type="submission" date="2016-10" db="EMBL/GenBank/DDBJ databases">
        <authorList>
            <person name="Varghese N."/>
            <person name="Submissions S."/>
        </authorList>
    </citation>
    <scope>NUCLEOTIDE SEQUENCE [LARGE SCALE GENOMIC DNA]</scope>
    <source>
        <strain evidence="3">DSM 24740</strain>
    </source>
</reference>
<name>A0A1H9LXN9_9BACT</name>
<dbReference type="RefSeq" id="WP_090171890.1">
    <property type="nucleotide sequence ID" value="NZ_FOFB01000026.1"/>
</dbReference>
<dbReference type="OrthoDB" id="9812260at2"/>